<evidence type="ECO:0000259" key="5">
    <source>
        <dbReference type="PROSITE" id="PS50893"/>
    </source>
</evidence>
<gene>
    <name evidence="6" type="ORF">CWC46_22670</name>
    <name evidence="7" type="ORF">Ser39006_022660</name>
</gene>
<keyword evidence="2" id="KW-0813">Transport</keyword>
<dbReference type="PANTHER" id="PTHR43776:SF7">
    <property type="entry name" value="D,D-DIPEPTIDE TRANSPORT ATP-BINDING PROTEIN DDPF-RELATED"/>
    <property type="match status" value="1"/>
</dbReference>
<evidence type="ECO:0000256" key="3">
    <source>
        <dbReference type="ARBA" id="ARBA00022741"/>
    </source>
</evidence>
<dbReference type="GO" id="GO:0016887">
    <property type="term" value="F:ATP hydrolysis activity"/>
    <property type="evidence" value="ECO:0007669"/>
    <property type="project" value="InterPro"/>
</dbReference>
<comment type="similarity">
    <text evidence="1">Belongs to the ABC transporter superfamily.</text>
</comment>
<protein>
    <submittedName>
        <fullName evidence="7">ABC transporter ATP-binding protein</fullName>
    </submittedName>
</protein>
<keyword evidence="8" id="KW-1185">Reference proteome</keyword>
<feature type="domain" description="ABC transporter" evidence="5">
    <location>
        <begin position="3"/>
        <end position="244"/>
    </location>
</feature>
<sequence>MLMEVTGLHHHYGKTLILDDVSFQVRAGECVGIVGESGSGKSTLSRILLGLEAPRRGEVKLAGQVLYTGRRNGRPVSLPLPVSAVFQDYASSVNPVMTIERIIAEPLRLQRLCPDRVVMRSQVNRLLEQVGLSASLCQRFPHQLSGGQMQRVCIARALASTPQLIVLDEAVSALDMTIQVQILDLLAELQQRHGLTYLFISHDVAAITYLCQRVLFLAQGRIVEQVDDIHALHQVRHPMACRLLDAVVGLSV</sequence>
<dbReference type="SMART" id="SM00382">
    <property type="entry name" value="AAA"/>
    <property type="match status" value="1"/>
</dbReference>
<evidence type="ECO:0000313" key="6">
    <source>
        <dbReference type="EMBL" id="AUH02339.1"/>
    </source>
</evidence>
<dbReference type="AlphaFoldDB" id="A0A2I5TQ19"/>
<evidence type="ECO:0000256" key="2">
    <source>
        <dbReference type="ARBA" id="ARBA00022448"/>
    </source>
</evidence>
<dbReference type="Gene3D" id="3.40.50.300">
    <property type="entry name" value="P-loop containing nucleotide triphosphate hydrolases"/>
    <property type="match status" value="1"/>
</dbReference>
<reference evidence="6 9" key="3">
    <citation type="submission" date="2017-11" db="EMBL/GenBank/DDBJ databases">
        <title>Complete genome sequence of Serratia sp. ATCC 39006 LacA.</title>
        <authorList>
            <person name="Hampton H.G."/>
            <person name="Jackson S.A."/>
            <person name="Jauregui R."/>
            <person name="Poulter G.T.M."/>
            <person name="Salmond G.P.C."/>
            <person name="Fineran P.C."/>
        </authorList>
    </citation>
    <scope>NUCLEOTIDE SEQUENCE [LARGE SCALE GENOMIC DNA]</scope>
    <source>
        <strain evidence="6 9">ATCC 39006</strain>
    </source>
</reference>
<dbReference type="GO" id="GO:0005524">
    <property type="term" value="F:ATP binding"/>
    <property type="evidence" value="ECO:0007669"/>
    <property type="project" value="UniProtKB-KW"/>
</dbReference>
<reference evidence="7 8" key="1">
    <citation type="journal article" date="2013" name="Genome Announc.">
        <title>Draft genome sequence of Serratia sp. strain ATCC 39006, a model bacterium for analysis of the biosynthesis and regulation of prodigiosin, a carbapenem, and gas vesicles.</title>
        <authorList>
            <person name="Fineran P.C."/>
            <person name="Iglesias Cans M.C."/>
            <person name="Ramsay J.P."/>
            <person name="Wilf N.M."/>
            <person name="Cossyleon D."/>
            <person name="McNeil M.B."/>
            <person name="Williamson N.R."/>
            <person name="Monson R.E."/>
            <person name="Becher S.A."/>
            <person name="Stanton J.A."/>
            <person name="Brugger K."/>
            <person name="Brown S.D."/>
            <person name="Salmond G.P."/>
        </authorList>
    </citation>
    <scope>NUCLEOTIDE SEQUENCE [LARGE SCALE GENOMIC DNA]</scope>
    <source>
        <strain evidence="7">ATCC 39006</strain>
        <strain evidence="8">ATCC 39006 / SC 11482</strain>
    </source>
</reference>
<dbReference type="RefSeq" id="WP_021014266.1">
    <property type="nucleotide sequence ID" value="NZ_CP025084.1"/>
</dbReference>
<reference evidence="7" key="2">
    <citation type="submission" date="2013-09" db="EMBL/GenBank/DDBJ databases">
        <authorList>
            <person name="Wang G."/>
            <person name="Yang Y."/>
            <person name="Su Y."/>
        </authorList>
    </citation>
    <scope>NUCLEOTIDE SEQUENCE</scope>
    <source>
        <strain evidence="7">ATCC 39006</strain>
    </source>
</reference>
<dbReference type="Proteomes" id="UP000017700">
    <property type="component" value="Chromosome"/>
</dbReference>
<dbReference type="EMBL" id="CP025085">
    <property type="protein sequence ID" value="AUH02339.1"/>
    <property type="molecule type" value="Genomic_DNA"/>
</dbReference>
<dbReference type="GO" id="GO:0055085">
    <property type="term" value="P:transmembrane transport"/>
    <property type="evidence" value="ECO:0007669"/>
    <property type="project" value="UniProtKB-ARBA"/>
</dbReference>
<dbReference type="EMBL" id="CP025084">
    <property type="protein sequence ID" value="AUH06661.1"/>
    <property type="molecule type" value="Genomic_DNA"/>
</dbReference>
<keyword evidence="3" id="KW-0547">Nucleotide-binding</keyword>
<dbReference type="InterPro" id="IPR003439">
    <property type="entry name" value="ABC_transporter-like_ATP-bd"/>
</dbReference>
<dbReference type="InterPro" id="IPR003593">
    <property type="entry name" value="AAA+_ATPase"/>
</dbReference>
<proteinExistence type="inferred from homology"/>
<dbReference type="InterPro" id="IPR050319">
    <property type="entry name" value="ABC_transp_ATP-bind"/>
</dbReference>
<dbReference type="CDD" id="cd03257">
    <property type="entry name" value="ABC_NikE_OppD_transporters"/>
    <property type="match status" value="1"/>
</dbReference>
<evidence type="ECO:0000256" key="1">
    <source>
        <dbReference type="ARBA" id="ARBA00005417"/>
    </source>
</evidence>
<dbReference type="STRING" id="104623.Ser39006_00994"/>
<evidence type="ECO:0000256" key="4">
    <source>
        <dbReference type="ARBA" id="ARBA00022840"/>
    </source>
</evidence>
<keyword evidence="4 7" id="KW-0067">ATP-binding</keyword>
<dbReference type="PANTHER" id="PTHR43776">
    <property type="entry name" value="TRANSPORT ATP-BINDING PROTEIN"/>
    <property type="match status" value="1"/>
</dbReference>
<reference evidence="7" key="4">
    <citation type="submission" date="2017-11" db="EMBL/GenBank/DDBJ databases">
        <title>Complete genome sequence of Serratia sp. ATCC 39006.</title>
        <authorList>
            <person name="Hampton H.G."/>
            <person name="Jackson S.A."/>
            <person name="Jauregui R."/>
            <person name="Poulter G.T.M."/>
            <person name="Salmond G.P.C."/>
            <person name="Fineran P.C."/>
        </authorList>
    </citation>
    <scope>NUCLEOTIDE SEQUENCE</scope>
    <source>
        <strain evidence="7">ATCC 39006</strain>
    </source>
</reference>
<dbReference type="InterPro" id="IPR017871">
    <property type="entry name" value="ABC_transporter-like_CS"/>
</dbReference>
<dbReference type="InterPro" id="IPR027417">
    <property type="entry name" value="P-loop_NTPase"/>
</dbReference>
<dbReference type="OrthoDB" id="9784450at2"/>
<name>A0A2I5TQ19_SERS3</name>
<dbReference type="PROSITE" id="PS50893">
    <property type="entry name" value="ABC_TRANSPORTER_2"/>
    <property type="match status" value="1"/>
</dbReference>
<evidence type="ECO:0000313" key="7">
    <source>
        <dbReference type="EMBL" id="AUH06661.1"/>
    </source>
</evidence>
<dbReference type="SUPFAM" id="SSF52540">
    <property type="entry name" value="P-loop containing nucleoside triphosphate hydrolases"/>
    <property type="match status" value="1"/>
</dbReference>
<dbReference type="KEGG" id="serq:CWC46_22670"/>
<dbReference type="PROSITE" id="PS00211">
    <property type="entry name" value="ABC_TRANSPORTER_1"/>
    <property type="match status" value="1"/>
</dbReference>
<dbReference type="Pfam" id="PF00005">
    <property type="entry name" value="ABC_tran"/>
    <property type="match status" value="1"/>
</dbReference>
<evidence type="ECO:0000313" key="9">
    <source>
        <dbReference type="Proteomes" id="UP000233778"/>
    </source>
</evidence>
<dbReference type="KEGG" id="sera:Ser39006_022660"/>
<accession>A0A2I5TQ19</accession>
<dbReference type="Proteomes" id="UP000233778">
    <property type="component" value="Chromosome"/>
</dbReference>
<organism evidence="7 8">
    <name type="scientific">Serratia sp. (strain ATCC 39006)</name>
    <name type="common">Prodigiosinella confusarubida</name>
    <dbReference type="NCBI Taxonomy" id="104623"/>
    <lineage>
        <taxon>Bacteria</taxon>
        <taxon>Pseudomonadati</taxon>
        <taxon>Pseudomonadota</taxon>
        <taxon>Gammaproteobacteria</taxon>
        <taxon>Enterobacterales</taxon>
        <taxon>Pectobacteriaceae</taxon>
        <taxon>Prodigiosinella</taxon>
    </lineage>
</organism>
<evidence type="ECO:0000313" key="8">
    <source>
        <dbReference type="Proteomes" id="UP000017700"/>
    </source>
</evidence>